<protein>
    <submittedName>
        <fullName evidence="2">Predicted integral membrane protein</fullName>
    </submittedName>
</protein>
<keyword evidence="1" id="KW-0472">Membrane</keyword>
<dbReference type="AlphaFoldDB" id="Q8EV40"/>
<reference evidence="2 3" key="1">
    <citation type="journal article" date="2002" name="Nucleic Acids Res.">
        <title>The complete genomic sequence of Mycoplasma penetrans, an intracellular bacterial pathogen in humans.</title>
        <authorList>
            <person name="Sasaki Y."/>
            <person name="Ishikawa J."/>
            <person name="Yamashita A."/>
            <person name="Oshima K."/>
            <person name="Kenri T."/>
            <person name="Furuya K."/>
            <person name="Yoshino C."/>
            <person name="Horino A."/>
            <person name="Shiba T."/>
            <person name="Sasaki T."/>
            <person name="Hattori M."/>
        </authorList>
    </citation>
    <scope>NUCLEOTIDE SEQUENCE [LARGE SCALE GENOMIC DNA]</scope>
    <source>
        <strain evidence="2 3">HF-2</strain>
    </source>
</reference>
<evidence type="ECO:0000313" key="3">
    <source>
        <dbReference type="Proteomes" id="UP000002522"/>
    </source>
</evidence>
<name>Q8EV40_MALP2</name>
<feature type="transmembrane region" description="Helical" evidence="1">
    <location>
        <begin position="136"/>
        <end position="158"/>
    </location>
</feature>
<accession>Q8EV40</accession>
<keyword evidence="1" id="KW-1133">Transmembrane helix</keyword>
<proteinExistence type="predicted"/>
<feature type="transmembrane region" description="Helical" evidence="1">
    <location>
        <begin position="20"/>
        <end position="42"/>
    </location>
</feature>
<sequence>MKNINVTKLYFQQLKKSYVFWFVISFLFLIPVTAIVSLYFVNNNYYSVLYYYCLILFVVMLLKIILMTHIISTNNIRNSIDFDLITQSVSRNKIFWSKVQVISFIQFVTILFNTLVGGTISVAISNNVGEYTTIYLINFFGEILISAFFIFLFLFLSYRMSNITSIITNFLVVCVIPGLSLVSHLILPVSNSMEYSSSQKYQYQNINILDSNRNITNEYVAIKTNYAIRDYSQNLSSNFSSSITQLSFWSNINIADWFFSPFYVIGKDHLNFKDDYNKINSLNKNGYSGSLVRFALDEQRLNSESYSNDYISNNNFGDINIFKLSQDELKQEIFNSLDYLSRLNSVVSLNDSAQLNSLTSIVKNNQIWNQNLFSSNELNTILSLYGYNEGTNLFHYLYKNKEFVRDQIPNIFDLISQKYNSFLSDLINYLYFDNNAIWNIDTFQGVLTSQEMREKYTDIKTKNQLAAPVVSDLQFVKNTYVKHDGSGFKILSQNYTYTDIDLTRVDSSITSQTDWENYVDKLISLTDLDNLVNTLQQIQPNAYLFYSSANTSDINSYDFFGLPKNETWFTFSTVIFGLYIPSLFIVCPLFWKFSVSKNFY</sequence>
<organism evidence="2 3">
    <name type="scientific">Malacoplasma penetrans (strain HF-2)</name>
    <name type="common">Mycoplasma penetrans</name>
    <dbReference type="NCBI Taxonomy" id="272633"/>
    <lineage>
        <taxon>Bacteria</taxon>
        <taxon>Bacillati</taxon>
        <taxon>Mycoplasmatota</taxon>
        <taxon>Mycoplasmoidales</taxon>
        <taxon>Mycoplasmoidaceae</taxon>
        <taxon>Malacoplasma</taxon>
    </lineage>
</organism>
<dbReference type="HOGENOM" id="CLU_454789_0_0_14"/>
<dbReference type="STRING" id="272633.gene:10731850"/>
<dbReference type="Proteomes" id="UP000002522">
    <property type="component" value="Chromosome"/>
</dbReference>
<feature type="transmembrane region" description="Helical" evidence="1">
    <location>
        <begin position="568"/>
        <end position="591"/>
    </location>
</feature>
<evidence type="ECO:0000256" key="1">
    <source>
        <dbReference type="SAM" id="Phobius"/>
    </source>
</evidence>
<dbReference type="InParanoid" id="Q8EV40"/>
<evidence type="ECO:0000313" key="2">
    <source>
        <dbReference type="EMBL" id="BAC44521.1"/>
    </source>
</evidence>
<dbReference type="EMBL" id="BA000026">
    <property type="protein sequence ID" value="BAC44521.1"/>
    <property type="molecule type" value="Genomic_DNA"/>
</dbReference>
<keyword evidence="3" id="KW-1185">Reference proteome</keyword>
<feature type="transmembrane region" description="Helical" evidence="1">
    <location>
        <begin position="48"/>
        <end position="71"/>
    </location>
</feature>
<gene>
    <name evidence="2" type="ordered locus">MYPE7270</name>
</gene>
<feature type="transmembrane region" description="Helical" evidence="1">
    <location>
        <begin position="101"/>
        <end position="124"/>
    </location>
</feature>
<feature type="transmembrane region" description="Helical" evidence="1">
    <location>
        <begin position="170"/>
        <end position="189"/>
    </location>
</feature>
<dbReference type="KEGG" id="mpe:MYPE7270"/>
<keyword evidence="1" id="KW-0812">Transmembrane</keyword>